<feature type="transmembrane region" description="Helical" evidence="1">
    <location>
        <begin position="21"/>
        <end position="44"/>
    </location>
</feature>
<dbReference type="Proteomes" id="UP000562045">
    <property type="component" value="Unassembled WGS sequence"/>
</dbReference>
<reference evidence="2 3" key="1">
    <citation type="submission" date="2020-07" db="EMBL/GenBank/DDBJ databases">
        <title>Sequencing the genomes of 1000 actinobacteria strains.</title>
        <authorList>
            <person name="Klenk H.-P."/>
        </authorList>
    </citation>
    <scope>NUCLEOTIDE SEQUENCE [LARGE SCALE GENOMIC DNA]</scope>
    <source>
        <strain evidence="2 3">DSM 15131</strain>
    </source>
</reference>
<feature type="transmembrane region" description="Helical" evidence="1">
    <location>
        <begin position="56"/>
        <end position="84"/>
    </location>
</feature>
<dbReference type="AlphaFoldDB" id="A0A7Z0CJH0"/>
<organism evidence="2 3">
    <name type="scientific">Nocardioides aromaticivorans</name>
    <dbReference type="NCBI Taxonomy" id="200618"/>
    <lineage>
        <taxon>Bacteria</taxon>
        <taxon>Bacillati</taxon>
        <taxon>Actinomycetota</taxon>
        <taxon>Actinomycetes</taxon>
        <taxon>Propionibacteriales</taxon>
        <taxon>Nocardioidaceae</taxon>
        <taxon>Nocardioides</taxon>
    </lineage>
</organism>
<evidence type="ECO:0000313" key="2">
    <source>
        <dbReference type="EMBL" id="NYI43666.1"/>
    </source>
</evidence>
<sequence>MTTLTPDSPARPDAPTRRAAVVTAVVALVLAVLELGFAAWAWIATDEAARTSDDPLVGIGYLIALVIAVPGAAGALLAGLGWLLARRTAGLVLAIIAVVVAGAPVVLWLSFLTPSF</sequence>
<gene>
    <name evidence="2" type="ORF">BJ993_000746</name>
</gene>
<keyword evidence="1" id="KW-0812">Transmembrane</keyword>
<evidence type="ECO:0000256" key="1">
    <source>
        <dbReference type="SAM" id="Phobius"/>
    </source>
</evidence>
<name>A0A7Z0CJH0_9ACTN</name>
<evidence type="ECO:0000313" key="3">
    <source>
        <dbReference type="Proteomes" id="UP000562045"/>
    </source>
</evidence>
<dbReference type="EMBL" id="JACBZM010000001">
    <property type="protein sequence ID" value="NYI43666.1"/>
    <property type="molecule type" value="Genomic_DNA"/>
</dbReference>
<dbReference type="RefSeq" id="WP_036541705.1">
    <property type="nucleotide sequence ID" value="NZ_JACBZM010000001.1"/>
</dbReference>
<feature type="transmembrane region" description="Helical" evidence="1">
    <location>
        <begin position="91"/>
        <end position="111"/>
    </location>
</feature>
<accession>A0A7Z0CJH0</accession>
<comment type="caution">
    <text evidence="2">The sequence shown here is derived from an EMBL/GenBank/DDBJ whole genome shotgun (WGS) entry which is preliminary data.</text>
</comment>
<protein>
    <submittedName>
        <fullName evidence="2">Uncharacterized protein</fullName>
    </submittedName>
</protein>
<proteinExistence type="predicted"/>
<keyword evidence="1" id="KW-1133">Transmembrane helix</keyword>
<keyword evidence="1" id="KW-0472">Membrane</keyword>